<name>A0A4U6XSF0_9PEZI</name>
<proteinExistence type="predicted"/>
<keyword evidence="2" id="KW-1185">Reference proteome</keyword>
<evidence type="ECO:0000313" key="1">
    <source>
        <dbReference type="EMBL" id="TKW58845.1"/>
    </source>
</evidence>
<sequence length="68" mass="7334">MTVFIACMVPKQMSSKTALRHPTPIDDNSRSEAGFQLPPPLCVLIEDDFAEDGLVPASRGSHEGGMSF</sequence>
<evidence type="ECO:0000313" key="2">
    <source>
        <dbReference type="Proteomes" id="UP000310108"/>
    </source>
</evidence>
<accession>A0A4U6XSF0</accession>
<reference evidence="1 2" key="1">
    <citation type="journal article" date="2019" name="PLoS ONE">
        <title>Comparative genome analysis indicates high evolutionary potential of pathogenicity genes in Colletotrichum tanaceti.</title>
        <authorList>
            <person name="Lelwala R.V."/>
            <person name="Korhonen P.K."/>
            <person name="Young N.D."/>
            <person name="Scott J.B."/>
            <person name="Ades P.A."/>
            <person name="Gasser R.B."/>
            <person name="Taylor P.W.J."/>
        </authorList>
    </citation>
    <scope>NUCLEOTIDE SEQUENCE [LARGE SCALE GENOMIC DNA]</scope>
    <source>
        <strain evidence="1">BRIP57314</strain>
    </source>
</reference>
<dbReference type="EMBL" id="PJEX01000018">
    <property type="protein sequence ID" value="TKW58845.1"/>
    <property type="molecule type" value="Genomic_DNA"/>
</dbReference>
<comment type="caution">
    <text evidence="1">The sequence shown here is derived from an EMBL/GenBank/DDBJ whole genome shotgun (WGS) entry which is preliminary data.</text>
</comment>
<dbReference type="Proteomes" id="UP000310108">
    <property type="component" value="Unassembled WGS sequence"/>
</dbReference>
<gene>
    <name evidence="1" type="ORF">CTA1_8689</name>
</gene>
<protein>
    <submittedName>
        <fullName evidence="1">Uncharacterized protein</fullName>
    </submittedName>
</protein>
<dbReference type="AlphaFoldDB" id="A0A4U6XSF0"/>
<organism evidence="1 2">
    <name type="scientific">Colletotrichum tanaceti</name>
    <dbReference type="NCBI Taxonomy" id="1306861"/>
    <lineage>
        <taxon>Eukaryota</taxon>
        <taxon>Fungi</taxon>
        <taxon>Dikarya</taxon>
        <taxon>Ascomycota</taxon>
        <taxon>Pezizomycotina</taxon>
        <taxon>Sordariomycetes</taxon>
        <taxon>Hypocreomycetidae</taxon>
        <taxon>Glomerellales</taxon>
        <taxon>Glomerellaceae</taxon>
        <taxon>Colletotrichum</taxon>
        <taxon>Colletotrichum destructivum species complex</taxon>
    </lineage>
</organism>